<dbReference type="SUPFAM" id="SSF55545">
    <property type="entry name" value="beta-N-acetylhexosaminidase-like domain"/>
    <property type="match status" value="1"/>
</dbReference>
<dbReference type="GO" id="GO:0005975">
    <property type="term" value="P:carbohydrate metabolic process"/>
    <property type="evidence" value="ECO:0007669"/>
    <property type="project" value="InterPro"/>
</dbReference>
<keyword evidence="4" id="KW-0378">Hydrolase</keyword>
<dbReference type="AlphaFoldDB" id="A0AAU7DV18"/>
<dbReference type="InterPro" id="IPR029018">
    <property type="entry name" value="Hex-like_dom2"/>
</dbReference>
<name>A0AAU7DV18_9MICO</name>
<protein>
    <recommendedName>
        <fullName evidence="3">beta-N-acetylhexosaminidase</fullName>
        <ecNumber evidence="3">3.2.1.52</ecNumber>
    </recommendedName>
</protein>
<evidence type="ECO:0000259" key="7">
    <source>
        <dbReference type="Pfam" id="PF00728"/>
    </source>
</evidence>
<evidence type="ECO:0000313" key="9">
    <source>
        <dbReference type="EMBL" id="XBH21120.1"/>
    </source>
</evidence>
<dbReference type="InterPro" id="IPR015883">
    <property type="entry name" value="Glyco_hydro_20_cat"/>
</dbReference>
<proteinExistence type="inferred from homology"/>
<feature type="domain" description="Glycoside hydrolase family 20 catalytic" evidence="7">
    <location>
        <begin position="304"/>
        <end position="445"/>
    </location>
</feature>
<dbReference type="Pfam" id="PF02838">
    <property type="entry name" value="Glyco_hydro_20b"/>
    <property type="match status" value="1"/>
</dbReference>
<comment type="similarity">
    <text evidence="2">Belongs to the glycosyl hydrolase 20 family.</text>
</comment>
<dbReference type="SUPFAM" id="SSF51445">
    <property type="entry name" value="(Trans)glycosidases"/>
    <property type="match status" value="1"/>
</dbReference>
<feature type="domain" description="Glycoside hydrolase family 20 catalytic" evidence="7">
    <location>
        <begin position="131"/>
        <end position="297"/>
    </location>
</feature>
<dbReference type="GO" id="GO:0030203">
    <property type="term" value="P:glycosaminoglycan metabolic process"/>
    <property type="evidence" value="ECO:0007669"/>
    <property type="project" value="TreeGrafter"/>
</dbReference>
<evidence type="ECO:0000256" key="4">
    <source>
        <dbReference type="ARBA" id="ARBA00022801"/>
    </source>
</evidence>
<accession>A0AAU7DV18</accession>
<dbReference type="InterPro" id="IPR025705">
    <property type="entry name" value="Beta_hexosaminidase_sua/sub"/>
</dbReference>
<dbReference type="EMBL" id="CP146203">
    <property type="protein sequence ID" value="XBH21120.1"/>
    <property type="molecule type" value="Genomic_DNA"/>
</dbReference>
<feature type="domain" description="Beta-hexosaminidase bacterial type N-terminal" evidence="8">
    <location>
        <begin position="3"/>
        <end position="119"/>
    </location>
</feature>
<evidence type="ECO:0000256" key="1">
    <source>
        <dbReference type="ARBA" id="ARBA00001231"/>
    </source>
</evidence>
<comment type="catalytic activity">
    <reaction evidence="1">
        <text>Hydrolysis of terminal non-reducing N-acetyl-D-hexosamine residues in N-acetyl-beta-D-hexosaminides.</text>
        <dbReference type="EC" id="3.2.1.52"/>
    </reaction>
</comment>
<dbReference type="PANTHER" id="PTHR22600:SF57">
    <property type="entry name" value="BETA-N-ACETYLHEXOSAMINIDASE"/>
    <property type="match status" value="1"/>
</dbReference>
<dbReference type="InterPro" id="IPR015882">
    <property type="entry name" value="HEX_bac_N"/>
</dbReference>
<dbReference type="Gene3D" id="3.20.20.80">
    <property type="entry name" value="Glycosidases"/>
    <property type="match status" value="1"/>
</dbReference>
<dbReference type="PRINTS" id="PR00738">
    <property type="entry name" value="GLHYDRLASE20"/>
</dbReference>
<dbReference type="GO" id="GO:0004563">
    <property type="term" value="F:beta-N-acetylhexosaminidase activity"/>
    <property type="evidence" value="ECO:0007669"/>
    <property type="project" value="UniProtKB-EC"/>
</dbReference>
<dbReference type="Gene3D" id="3.30.379.10">
    <property type="entry name" value="Chitobiase/beta-hexosaminidase domain 2-like"/>
    <property type="match status" value="1"/>
</dbReference>
<organism evidence="9">
    <name type="scientific">Jonesiaceae bacterium BS-20</name>
    <dbReference type="NCBI Taxonomy" id="3120821"/>
    <lineage>
        <taxon>Bacteria</taxon>
        <taxon>Bacillati</taxon>
        <taxon>Actinomycetota</taxon>
        <taxon>Actinomycetes</taxon>
        <taxon>Micrococcales</taxon>
        <taxon>Jonesiaceae</taxon>
    </lineage>
</organism>
<feature type="active site" description="Proton donor" evidence="6">
    <location>
        <position position="294"/>
    </location>
</feature>
<dbReference type="PANTHER" id="PTHR22600">
    <property type="entry name" value="BETA-HEXOSAMINIDASE"/>
    <property type="match status" value="1"/>
</dbReference>
<evidence type="ECO:0000256" key="6">
    <source>
        <dbReference type="PIRSR" id="PIRSR625705-1"/>
    </source>
</evidence>
<dbReference type="Pfam" id="PF00728">
    <property type="entry name" value="Glyco_hydro_20"/>
    <property type="match status" value="2"/>
</dbReference>
<sequence length="480" mass="52077">MLPHIIPAPQKLHAISPQPLVVFTTTLHELAGQLSLWAPGAAARLTEAVGSLPALTTSPGQDLSGAAASQTAHAVLDASLPPESFSLVASAAQITLTASNTNGALYAVNALIQALRTEGVVEFSATSAPQYGWRGTMLDISRHFFGVPEIKAVIDLASQYNLNQLHLHLSDDQGWRIEIEGRPELVKLAADNDVDGGKGGHLSLVDYAEIQDYAELYGMTLVPEIDLPGHTNALQVAYPELTPDGIPRKPYAGIEVGFSYVHLTSPKTWAVLEDIVASLAKHTRGEYLHMGGDEVLKVDRPDFEAFMGRLGKLVNKHGKKLTLWHEGAGADLPPGTQLQYWTHDSNQENLSKAFDIPAVSFIASPAKHAYLDLKPVKDFPLGLTWAGLVNLETAFDWDPVQAIPVPGHLISGVEACLWTETIRSIDDITTMLLPRLPAVASVAWGSTGSFERFTDAIANHARLWQDQEIVFYRDPAVTWH</sequence>
<evidence type="ECO:0000256" key="5">
    <source>
        <dbReference type="ARBA" id="ARBA00023295"/>
    </source>
</evidence>
<dbReference type="GO" id="GO:0016020">
    <property type="term" value="C:membrane"/>
    <property type="evidence" value="ECO:0007669"/>
    <property type="project" value="TreeGrafter"/>
</dbReference>
<dbReference type="EC" id="3.2.1.52" evidence="3"/>
<evidence type="ECO:0000256" key="3">
    <source>
        <dbReference type="ARBA" id="ARBA00012663"/>
    </source>
</evidence>
<reference evidence="9" key="1">
    <citation type="submission" date="2024-02" db="EMBL/GenBank/DDBJ databases">
        <title>Tomenella chthoni gen. nov. sp. nov., a member of the family Jonesiaceae isolated from bat guano.</title>
        <authorList>
            <person name="Miller S.L."/>
            <person name="King J."/>
            <person name="Sankaranarayanan K."/>
            <person name="Lawson P.A."/>
        </authorList>
    </citation>
    <scope>NUCLEOTIDE SEQUENCE</scope>
    <source>
        <strain evidence="9">BS-20</strain>
    </source>
</reference>
<evidence type="ECO:0000259" key="8">
    <source>
        <dbReference type="Pfam" id="PF02838"/>
    </source>
</evidence>
<evidence type="ECO:0000256" key="2">
    <source>
        <dbReference type="ARBA" id="ARBA00006285"/>
    </source>
</evidence>
<dbReference type="InterPro" id="IPR017853">
    <property type="entry name" value="GH"/>
</dbReference>
<keyword evidence="5" id="KW-0326">Glycosidase</keyword>
<gene>
    <name evidence="9" type="ORF">V5R04_12995</name>
</gene>